<evidence type="ECO:0000256" key="2">
    <source>
        <dbReference type="ARBA" id="ARBA00022553"/>
    </source>
</evidence>
<evidence type="ECO:0000256" key="5">
    <source>
        <dbReference type="ARBA" id="ARBA00022777"/>
    </source>
</evidence>
<dbReference type="Gene3D" id="1.10.510.10">
    <property type="entry name" value="Transferase(Phosphotransferase) domain 1"/>
    <property type="match status" value="1"/>
</dbReference>
<organism evidence="10">
    <name type="scientific">Corethron hystrix</name>
    <dbReference type="NCBI Taxonomy" id="216773"/>
    <lineage>
        <taxon>Eukaryota</taxon>
        <taxon>Sar</taxon>
        <taxon>Stramenopiles</taxon>
        <taxon>Ochrophyta</taxon>
        <taxon>Bacillariophyta</taxon>
        <taxon>Coscinodiscophyceae</taxon>
        <taxon>Corethrophycidae</taxon>
        <taxon>Corethrales</taxon>
        <taxon>Corethraceae</taxon>
        <taxon>Corethron</taxon>
    </lineage>
</organism>
<dbReference type="PROSITE" id="PS50011">
    <property type="entry name" value="PROTEIN_KINASE_DOM"/>
    <property type="match status" value="1"/>
</dbReference>
<dbReference type="PANTHER" id="PTHR24351">
    <property type="entry name" value="RIBOSOMAL PROTEIN S6 KINASE"/>
    <property type="match status" value="1"/>
</dbReference>
<feature type="region of interest" description="Disordered" evidence="8">
    <location>
        <begin position="1"/>
        <end position="79"/>
    </location>
</feature>
<feature type="domain" description="Protein kinase" evidence="9">
    <location>
        <begin position="296"/>
        <end position="557"/>
    </location>
</feature>
<dbReference type="EMBL" id="HBFR01029805">
    <property type="protein sequence ID" value="CAD8894478.1"/>
    <property type="molecule type" value="Transcribed_RNA"/>
</dbReference>
<evidence type="ECO:0000256" key="4">
    <source>
        <dbReference type="ARBA" id="ARBA00022741"/>
    </source>
</evidence>
<evidence type="ECO:0000256" key="6">
    <source>
        <dbReference type="ARBA" id="ARBA00022840"/>
    </source>
</evidence>
<name>A0A7S1FY85_9STRA</name>
<dbReference type="CDD" id="cd05123">
    <property type="entry name" value="STKc_AGC"/>
    <property type="match status" value="1"/>
</dbReference>
<feature type="compositionally biased region" description="Low complexity" evidence="8">
    <location>
        <begin position="41"/>
        <end position="53"/>
    </location>
</feature>
<dbReference type="InterPro" id="IPR017441">
    <property type="entry name" value="Protein_kinase_ATP_BS"/>
</dbReference>
<evidence type="ECO:0000313" key="10">
    <source>
        <dbReference type="EMBL" id="CAD8894478.1"/>
    </source>
</evidence>
<dbReference type="Pfam" id="PF00069">
    <property type="entry name" value="Pkinase"/>
    <property type="match status" value="1"/>
</dbReference>
<dbReference type="AlphaFoldDB" id="A0A7S1FY85"/>
<dbReference type="SMART" id="SM00220">
    <property type="entry name" value="S_TKc"/>
    <property type="match status" value="1"/>
</dbReference>
<dbReference type="FunFam" id="3.30.200.20:FF:000103">
    <property type="entry name" value="Protein kinase C"/>
    <property type="match status" value="1"/>
</dbReference>
<feature type="compositionally biased region" description="Polar residues" evidence="8">
    <location>
        <begin position="673"/>
        <end position="682"/>
    </location>
</feature>
<feature type="region of interest" description="Disordered" evidence="8">
    <location>
        <begin position="670"/>
        <end position="704"/>
    </location>
</feature>
<dbReference type="InterPro" id="IPR011009">
    <property type="entry name" value="Kinase-like_dom_sf"/>
</dbReference>
<evidence type="ECO:0000259" key="9">
    <source>
        <dbReference type="PROSITE" id="PS50011"/>
    </source>
</evidence>
<protein>
    <recommendedName>
        <fullName evidence="9">Protein kinase domain-containing protein</fullName>
    </recommendedName>
</protein>
<dbReference type="FunFam" id="1.10.510.10:FF:000008">
    <property type="entry name" value="Non-specific serine/threonine protein kinase"/>
    <property type="match status" value="1"/>
</dbReference>
<keyword evidence="2" id="KW-0597">Phosphoprotein</keyword>
<keyword evidence="3" id="KW-0808">Transferase</keyword>
<keyword evidence="6 7" id="KW-0067">ATP-binding</keyword>
<evidence type="ECO:0000256" key="3">
    <source>
        <dbReference type="ARBA" id="ARBA00022679"/>
    </source>
</evidence>
<dbReference type="InterPro" id="IPR008271">
    <property type="entry name" value="Ser/Thr_kinase_AS"/>
</dbReference>
<evidence type="ECO:0000256" key="1">
    <source>
        <dbReference type="ARBA" id="ARBA00022527"/>
    </source>
</evidence>
<feature type="compositionally biased region" description="Gly residues" evidence="8">
    <location>
        <begin position="683"/>
        <end position="698"/>
    </location>
</feature>
<feature type="region of interest" description="Disordered" evidence="8">
    <location>
        <begin position="184"/>
        <end position="215"/>
    </location>
</feature>
<evidence type="ECO:0000256" key="7">
    <source>
        <dbReference type="PROSITE-ProRule" id="PRU10141"/>
    </source>
</evidence>
<dbReference type="GO" id="GO:0005524">
    <property type="term" value="F:ATP binding"/>
    <property type="evidence" value="ECO:0007669"/>
    <property type="project" value="UniProtKB-UniRule"/>
</dbReference>
<feature type="binding site" evidence="7">
    <location>
        <position position="328"/>
    </location>
    <ligand>
        <name>ATP</name>
        <dbReference type="ChEBI" id="CHEBI:30616"/>
    </ligand>
</feature>
<dbReference type="PROSITE" id="PS00107">
    <property type="entry name" value="PROTEIN_KINASE_ATP"/>
    <property type="match status" value="1"/>
</dbReference>
<gene>
    <name evidence="10" type="ORF">CHYS00102_LOCUS21691</name>
</gene>
<accession>A0A7S1FY85</accession>
<feature type="compositionally biased region" description="Polar residues" evidence="8">
    <location>
        <begin position="15"/>
        <end position="27"/>
    </location>
</feature>
<sequence>MGNEESRPPRHRSVSAENTAANENISPPSAVDSIASSAVKSSRNSTSSLPSLPKHSPWKNSNGTSSSSVNSIGTTPSPTQHFLHAAANVAAVASKHRHNIKKISVNDGRLKFRDALNKVAIASSPSRPSLDGGVTAVTTTSSVHTASSTHVPQHHHLTGSFTATSIAHLSLAGGDEAVWEKNWEDDEGSVSSSEEVSGEEEDVVTSSEVSAEEVNEVQHVLPAPLSDEKEEGRKFSVADNTSVQQVDQQYALQDYIDGRDDMLLGERAIEVIDQGEEAVKNVLMPSPRIRPSVKMFSLLRVLGKGSFGKVLLVHKKCGLDVNSLYAMKVLKKAHLYKRKQIDRTKTERRVLAVADHPFIMSLHYAFQTDEKLFFILDYCPGGELFFHLSRYRKFPERVAQFYAAELLLALGHLHDKGIIYRDLKPENVLLDAEGHVKLGDFGLAKDHIFHPCKGATSMCGTPEYMAPEMLCQTGHGFCVDYWELGMLSYEMMTGLPPWYTTDRPKLFKRIKGAPLQFCAKDKIRPDAENCIRALLERDPYKRLGFHGSVEIQSHRFFTSTDWKALFERRCKPPIRPCEGWKLLCDATNNNTVTPSSPSSRSSAVTAVYSDSNCGVPVHHHNDQDQRHCHKLSVDHATEYGDKSNFGMSQDHIDAATVNFEEQFLRLPVETDDNTFSSHPTGTENGGRPSGSGISGQGEAGSFKKGEGITECGQIIFKGFTFDAGVSQSDLKNFPQQVGDKKWR</sequence>
<dbReference type="SUPFAM" id="SSF56112">
    <property type="entry name" value="Protein kinase-like (PK-like)"/>
    <property type="match status" value="1"/>
</dbReference>
<keyword evidence="1" id="KW-0723">Serine/threonine-protein kinase</keyword>
<feature type="compositionally biased region" description="Low complexity" evidence="8">
    <location>
        <begin position="60"/>
        <end position="77"/>
    </location>
</feature>
<evidence type="ECO:0000256" key="8">
    <source>
        <dbReference type="SAM" id="MobiDB-lite"/>
    </source>
</evidence>
<dbReference type="InterPro" id="IPR045270">
    <property type="entry name" value="STKc_AGC"/>
</dbReference>
<dbReference type="PROSITE" id="PS00108">
    <property type="entry name" value="PROTEIN_KINASE_ST"/>
    <property type="match status" value="1"/>
</dbReference>
<keyword evidence="5" id="KW-0418">Kinase</keyword>
<proteinExistence type="predicted"/>
<dbReference type="GO" id="GO:0004674">
    <property type="term" value="F:protein serine/threonine kinase activity"/>
    <property type="evidence" value="ECO:0007669"/>
    <property type="project" value="UniProtKB-KW"/>
</dbReference>
<dbReference type="InterPro" id="IPR000719">
    <property type="entry name" value="Prot_kinase_dom"/>
</dbReference>
<dbReference type="Gene3D" id="3.30.200.20">
    <property type="entry name" value="Phosphorylase Kinase, domain 1"/>
    <property type="match status" value="1"/>
</dbReference>
<keyword evidence="4 7" id="KW-0547">Nucleotide-binding</keyword>
<reference evidence="10" key="1">
    <citation type="submission" date="2021-01" db="EMBL/GenBank/DDBJ databases">
        <authorList>
            <person name="Corre E."/>
            <person name="Pelletier E."/>
            <person name="Niang G."/>
            <person name="Scheremetjew M."/>
            <person name="Finn R."/>
            <person name="Kale V."/>
            <person name="Holt S."/>
            <person name="Cochrane G."/>
            <person name="Meng A."/>
            <person name="Brown T."/>
            <person name="Cohen L."/>
        </authorList>
    </citation>
    <scope>NUCLEOTIDE SEQUENCE</scope>
    <source>
        <strain evidence="10">308</strain>
    </source>
</reference>